<dbReference type="Proteomes" id="UP000652761">
    <property type="component" value="Unassembled WGS sequence"/>
</dbReference>
<dbReference type="Pfam" id="PF01676">
    <property type="entry name" value="Metalloenzyme"/>
    <property type="match status" value="1"/>
</dbReference>
<name>A0A843XG09_COLES</name>
<keyword evidence="6" id="KW-1185">Reference proteome</keyword>
<sequence>MLQYNEINIPSCLPKKLKLPSHSLVATQEIERTSGEYLSLVFNFTLSKPNIICLSNSDAVKFGHVTFFWNGNLSGYVNPSMEEYVEIPSDVGIAFNVQPKMKAFEIAEKAIKLYLVVCLNLFCKSLNCLHIQVCINLPNGDMVGHTGDVEATVVGCNAAKDVVKRDKNGQPLLDKRGNIQTLTSHTLHPV</sequence>
<accession>A0A843XG09</accession>
<dbReference type="PANTHER" id="PTHR31637">
    <property type="entry name" value="2,3-BISPHOSPHOGLYCERATE-INDEPENDENT PHOSPHOGLYCERATE MUTASE"/>
    <property type="match status" value="1"/>
</dbReference>
<evidence type="ECO:0000256" key="2">
    <source>
        <dbReference type="ARBA" id="ARBA00011245"/>
    </source>
</evidence>
<gene>
    <name evidence="5" type="ORF">Taro_051158</name>
</gene>
<reference evidence="5" key="1">
    <citation type="submission" date="2017-07" db="EMBL/GenBank/DDBJ databases">
        <title>Taro Niue Genome Assembly and Annotation.</title>
        <authorList>
            <person name="Atibalentja N."/>
            <person name="Keating K."/>
            <person name="Fields C.J."/>
        </authorList>
    </citation>
    <scope>NUCLEOTIDE SEQUENCE</scope>
    <source>
        <strain evidence="5">Niue_2</strain>
        <tissue evidence="5">Leaf</tissue>
    </source>
</reference>
<dbReference type="EMBL" id="NMUH01008014">
    <property type="protein sequence ID" value="MQM18171.1"/>
    <property type="molecule type" value="Genomic_DNA"/>
</dbReference>
<dbReference type="AlphaFoldDB" id="A0A843XG09"/>
<evidence type="ECO:0000313" key="5">
    <source>
        <dbReference type="EMBL" id="MQM18171.1"/>
    </source>
</evidence>
<comment type="subcellular location">
    <subcellularLocation>
        <location evidence="1">Cytoplasm</location>
    </subcellularLocation>
</comment>
<dbReference type="PANTHER" id="PTHR31637:SF7">
    <property type="entry name" value="2,3-BISPHOSPHOGLYCERATE-INDEPENDENT PHOSPHOGLYCERATE MUTASE 1"/>
    <property type="match status" value="1"/>
</dbReference>
<evidence type="ECO:0000256" key="1">
    <source>
        <dbReference type="ARBA" id="ARBA00004496"/>
    </source>
</evidence>
<comment type="subunit">
    <text evidence="2">Monomer.</text>
</comment>
<evidence type="ECO:0000259" key="4">
    <source>
        <dbReference type="Pfam" id="PF01676"/>
    </source>
</evidence>
<dbReference type="Gene3D" id="3.40.720.10">
    <property type="entry name" value="Alkaline Phosphatase, subunit A"/>
    <property type="match status" value="1"/>
</dbReference>
<proteinExistence type="predicted"/>
<evidence type="ECO:0000313" key="6">
    <source>
        <dbReference type="Proteomes" id="UP000652761"/>
    </source>
</evidence>
<dbReference type="GO" id="GO:0030145">
    <property type="term" value="F:manganese ion binding"/>
    <property type="evidence" value="ECO:0007669"/>
    <property type="project" value="TreeGrafter"/>
</dbReference>
<dbReference type="InterPro" id="IPR006124">
    <property type="entry name" value="Metalloenzyme"/>
</dbReference>
<feature type="non-terminal residue" evidence="5">
    <location>
        <position position="190"/>
    </location>
</feature>
<feature type="domain" description="Metalloenzyme" evidence="4">
    <location>
        <begin position="51"/>
        <end position="160"/>
    </location>
</feature>
<evidence type="ECO:0000256" key="3">
    <source>
        <dbReference type="ARBA" id="ARBA00022490"/>
    </source>
</evidence>
<dbReference type="InterPro" id="IPR017850">
    <property type="entry name" value="Alkaline_phosphatase_core_sf"/>
</dbReference>
<dbReference type="InterPro" id="IPR005995">
    <property type="entry name" value="Pgm_bpd_ind"/>
</dbReference>
<dbReference type="GO" id="GO:0006007">
    <property type="term" value="P:glucose catabolic process"/>
    <property type="evidence" value="ECO:0007669"/>
    <property type="project" value="InterPro"/>
</dbReference>
<dbReference type="GO" id="GO:0005737">
    <property type="term" value="C:cytoplasm"/>
    <property type="evidence" value="ECO:0007669"/>
    <property type="project" value="UniProtKB-SubCell"/>
</dbReference>
<comment type="caution">
    <text evidence="5">The sequence shown here is derived from an EMBL/GenBank/DDBJ whole genome shotgun (WGS) entry which is preliminary data.</text>
</comment>
<organism evidence="5 6">
    <name type="scientific">Colocasia esculenta</name>
    <name type="common">Wild taro</name>
    <name type="synonym">Arum esculentum</name>
    <dbReference type="NCBI Taxonomy" id="4460"/>
    <lineage>
        <taxon>Eukaryota</taxon>
        <taxon>Viridiplantae</taxon>
        <taxon>Streptophyta</taxon>
        <taxon>Embryophyta</taxon>
        <taxon>Tracheophyta</taxon>
        <taxon>Spermatophyta</taxon>
        <taxon>Magnoliopsida</taxon>
        <taxon>Liliopsida</taxon>
        <taxon>Araceae</taxon>
        <taxon>Aroideae</taxon>
        <taxon>Colocasieae</taxon>
        <taxon>Colocasia</taxon>
    </lineage>
</organism>
<protein>
    <recommendedName>
        <fullName evidence="4">Metalloenzyme domain-containing protein</fullName>
    </recommendedName>
</protein>
<dbReference type="GO" id="GO:0004619">
    <property type="term" value="F:phosphoglycerate mutase activity"/>
    <property type="evidence" value="ECO:0007669"/>
    <property type="project" value="InterPro"/>
</dbReference>
<dbReference type="OrthoDB" id="1728318at2759"/>
<keyword evidence="3" id="KW-0963">Cytoplasm</keyword>